<keyword evidence="3" id="KW-1185">Reference proteome</keyword>
<gene>
    <name evidence="2" type="ordered locus">FraEuI1c_6425</name>
</gene>
<dbReference type="HOGENOM" id="CLU_2316190_0_0_11"/>
<dbReference type="Proteomes" id="UP000002484">
    <property type="component" value="Chromosome"/>
</dbReference>
<evidence type="ECO:0000313" key="3">
    <source>
        <dbReference type="Proteomes" id="UP000002484"/>
    </source>
</evidence>
<dbReference type="AlphaFoldDB" id="E3J742"/>
<dbReference type="InParanoid" id="E3J742"/>
<dbReference type="RefSeq" id="WP_013427519.1">
    <property type="nucleotide sequence ID" value="NC_014666.1"/>
</dbReference>
<dbReference type="PROSITE" id="PS51674">
    <property type="entry name" value="4FE4S_WBL"/>
    <property type="match status" value="1"/>
</dbReference>
<dbReference type="KEGG" id="fri:FraEuI1c_6425"/>
<dbReference type="OrthoDB" id="4954884at2"/>
<feature type="domain" description="4Fe-4S Wbl-type" evidence="1">
    <location>
        <begin position="23"/>
        <end position="85"/>
    </location>
</feature>
<dbReference type="EMBL" id="CP002299">
    <property type="protein sequence ID" value="ADP84406.1"/>
    <property type="molecule type" value="Genomic_DNA"/>
</dbReference>
<name>E3J742_PSEI1</name>
<organism evidence="2 3">
    <name type="scientific">Pseudofrankia inefficax (strain DSM 45817 / CECT 9037 / DDB 130130 / EuI1c)</name>
    <name type="common">Frankia inefficax</name>
    <dbReference type="NCBI Taxonomy" id="298654"/>
    <lineage>
        <taxon>Bacteria</taxon>
        <taxon>Bacillati</taxon>
        <taxon>Actinomycetota</taxon>
        <taxon>Actinomycetes</taxon>
        <taxon>Frankiales</taxon>
        <taxon>Frankiaceae</taxon>
        <taxon>Pseudofrankia</taxon>
    </lineage>
</organism>
<reference evidence="2 3" key="1">
    <citation type="submission" date="2010-10" db="EMBL/GenBank/DDBJ databases">
        <title>Complete sequence of Frankia sp. EuI1c.</title>
        <authorList>
            <consortium name="US DOE Joint Genome Institute"/>
            <person name="Lucas S."/>
            <person name="Copeland A."/>
            <person name="Lapidus A."/>
            <person name="Cheng J.-F."/>
            <person name="Bruce D."/>
            <person name="Goodwin L."/>
            <person name="Pitluck S."/>
            <person name="Chertkov O."/>
            <person name="Detter J.C."/>
            <person name="Han C."/>
            <person name="Tapia R."/>
            <person name="Land M."/>
            <person name="Hauser L."/>
            <person name="Jeffries C."/>
            <person name="Kyrpides N."/>
            <person name="Ivanova N."/>
            <person name="Mikhailova N."/>
            <person name="Beauchemin N."/>
            <person name="Sen A."/>
            <person name="Sur S.A."/>
            <person name="Gtari M."/>
            <person name="Wall L."/>
            <person name="Tisa L."/>
            <person name="Woyke T."/>
        </authorList>
    </citation>
    <scope>NUCLEOTIDE SEQUENCE [LARGE SCALE GENOMIC DNA]</scope>
    <source>
        <strain evidence="3">DSM 45817 / CECT 9037 / EuI1c</strain>
    </source>
</reference>
<dbReference type="InterPro" id="IPR034768">
    <property type="entry name" value="4FE4S_WBL"/>
</dbReference>
<proteinExistence type="predicted"/>
<accession>E3J742</accession>
<protein>
    <submittedName>
        <fullName evidence="2">Transcription factor WhiB</fullName>
    </submittedName>
</protein>
<evidence type="ECO:0000313" key="2">
    <source>
        <dbReference type="EMBL" id="ADP84406.1"/>
    </source>
</evidence>
<sequence>MTTRKKFRGGFPLGDNAWRTRAACAGMDTDAFYGDPRRQAALARAVCGPCPVRVPCLAAVLVFEAHAIGGRHGTAGGLSAQQREDAVAAGLGVALVAQA</sequence>
<dbReference type="Pfam" id="PF02467">
    <property type="entry name" value="Whib"/>
    <property type="match status" value="1"/>
</dbReference>
<evidence type="ECO:0000259" key="1">
    <source>
        <dbReference type="PROSITE" id="PS51674"/>
    </source>
</evidence>